<dbReference type="Pfam" id="PF00275">
    <property type="entry name" value="EPSP_synthase"/>
    <property type="match status" value="1"/>
</dbReference>
<dbReference type="InterPro" id="IPR001986">
    <property type="entry name" value="Enolpyruvate_Tfrase_dom"/>
</dbReference>
<evidence type="ECO:0000313" key="4">
    <source>
        <dbReference type="Proteomes" id="UP000004778"/>
    </source>
</evidence>
<comment type="caution">
    <text evidence="3">The sequence shown here is derived from an EMBL/GenBank/DDBJ whole genome shotgun (WGS) entry which is preliminary data.</text>
</comment>
<dbReference type="InterPro" id="IPR036968">
    <property type="entry name" value="Enolpyruvate_Tfrase_sf"/>
</dbReference>
<proteinExistence type="predicted"/>
<sequence length="71" mass="7536">MPLPGSKSLTVRALLLAALASEPTILTGVLRSRDTDLMRTALEAFGARFDPVDADATTLHVIPAPAPLRVR</sequence>
<dbReference type="AlphaFoldDB" id="C0W8L9"/>
<dbReference type="eggNOG" id="COG0128">
    <property type="taxonomic scope" value="Bacteria"/>
</dbReference>
<evidence type="ECO:0000259" key="2">
    <source>
        <dbReference type="Pfam" id="PF00275"/>
    </source>
</evidence>
<dbReference type="InterPro" id="IPR013792">
    <property type="entry name" value="RNA3'P_cycl/enolpyr_Trfase_a/b"/>
</dbReference>
<dbReference type="EMBL" id="ACFH01000203">
    <property type="protein sequence ID" value="EEH64922.1"/>
    <property type="molecule type" value="Genomic_DNA"/>
</dbReference>
<dbReference type="Proteomes" id="UP000004778">
    <property type="component" value="Unassembled WGS sequence"/>
</dbReference>
<dbReference type="PANTHER" id="PTHR21090">
    <property type="entry name" value="AROM/DEHYDROQUINATE SYNTHASE"/>
    <property type="match status" value="1"/>
</dbReference>
<reference evidence="3 4" key="1">
    <citation type="submission" date="2009-01" db="EMBL/GenBank/DDBJ databases">
        <authorList>
            <person name="Qin X."/>
            <person name="Bachman B."/>
            <person name="Battles P."/>
            <person name="Bell A."/>
            <person name="Bess C."/>
            <person name="Bickham C."/>
            <person name="Chaboub L."/>
            <person name="Chen D."/>
            <person name="Coyle M."/>
            <person name="Deiros D.R."/>
            <person name="Dinh H."/>
            <person name="Forbes L."/>
            <person name="Fowler G."/>
            <person name="Francisco L."/>
            <person name="Fu Q."/>
            <person name="Gubbala S."/>
            <person name="Hale W."/>
            <person name="Han Y."/>
            <person name="Hemphill L."/>
            <person name="Highlander S.K."/>
            <person name="Hirani K."/>
            <person name="Hogues M."/>
            <person name="Jackson L."/>
            <person name="Jakkamsetti A."/>
            <person name="Javaid M."/>
            <person name="Jiang H."/>
            <person name="Korchina V."/>
            <person name="Kovar C."/>
            <person name="Lara F."/>
            <person name="Lee S."/>
            <person name="Mata R."/>
            <person name="Mathew T."/>
            <person name="Moen C."/>
            <person name="Morales K."/>
            <person name="Munidasa M."/>
            <person name="Nazareth L."/>
            <person name="Ngo R."/>
            <person name="Nguyen L."/>
            <person name="Okwuonu G."/>
            <person name="Ongeri F."/>
            <person name="Patil S."/>
            <person name="Petrosino J."/>
            <person name="Pham C."/>
            <person name="Pham P."/>
            <person name="Pu L.-L."/>
            <person name="Puazo M."/>
            <person name="Raj R."/>
            <person name="Reid J."/>
            <person name="Rouhana J."/>
            <person name="Saada N."/>
            <person name="Shang Y."/>
            <person name="Simmons D."/>
            <person name="Thornton R."/>
            <person name="Warren J."/>
            <person name="Weissenberger G."/>
            <person name="Zhang J."/>
            <person name="Zhang L."/>
            <person name="Zhou C."/>
            <person name="Zhu D."/>
            <person name="Muzny D."/>
            <person name="Worley K."/>
            <person name="Gibbs R."/>
        </authorList>
    </citation>
    <scope>NUCLEOTIDE SEQUENCE [LARGE SCALE GENOMIC DNA]</scope>
    <source>
        <strain evidence="3 4">DSM 15434</strain>
    </source>
</reference>
<feature type="non-terminal residue" evidence="3">
    <location>
        <position position="71"/>
    </location>
</feature>
<dbReference type="GO" id="GO:0003866">
    <property type="term" value="F:3-phosphoshikimate 1-carboxyvinyltransferase activity"/>
    <property type="evidence" value="ECO:0007669"/>
    <property type="project" value="TreeGrafter"/>
</dbReference>
<gene>
    <name evidence="3" type="ORF">HMPREF0058_2213</name>
</gene>
<protein>
    <submittedName>
        <fullName evidence="3">Putative 3-phosphoshikimate 1-carboxyvinyltransferase</fullName>
    </submittedName>
</protein>
<dbReference type="SUPFAM" id="SSF55205">
    <property type="entry name" value="EPT/RTPC-like"/>
    <property type="match status" value="1"/>
</dbReference>
<evidence type="ECO:0000313" key="3">
    <source>
        <dbReference type="EMBL" id="EEH64922.1"/>
    </source>
</evidence>
<dbReference type="GO" id="GO:0009423">
    <property type="term" value="P:chorismate biosynthetic process"/>
    <property type="evidence" value="ECO:0007669"/>
    <property type="project" value="TreeGrafter"/>
</dbReference>
<accession>C0W8L9</accession>
<evidence type="ECO:0000256" key="1">
    <source>
        <dbReference type="ARBA" id="ARBA00022679"/>
    </source>
</evidence>
<dbReference type="HOGENOM" id="CLU_2745737_0_0_11"/>
<keyword evidence="1 3" id="KW-0808">Transferase</keyword>
<name>C0W8L9_9ACTO</name>
<organism evidence="3 4">
    <name type="scientific">Actinomyces urogenitalis DSM 15434</name>
    <dbReference type="NCBI Taxonomy" id="525246"/>
    <lineage>
        <taxon>Bacteria</taxon>
        <taxon>Bacillati</taxon>
        <taxon>Actinomycetota</taxon>
        <taxon>Actinomycetes</taxon>
        <taxon>Actinomycetales</taxon>
        <taxon>Actinomycetaceae</taxon>
        <taxon>Actinomyces</taxon>
    </lineage>
</organism>
<dbReference type="PANTHER" id="PTHR21090:SF5">
    <property type="entry name" value="PENTAFUNCTIONAL AROM POLYPEPTIDE"/>
    <property type="match status" value="1"/>
</dbReference>
<dbReference type="Gene3D" id="3.65.10.10">
    <property type="entry name" value="Enolpyruvate transferase domain"/>
    <property type="match status" value="1"/>
</dbReference>
<feature type="domain" description="Enolpyruvate transferase" evidence="2">
    <location>
        <begin position="3"/>
        <end position="62"/>
    </location>
</feature>
<keyword evidence="4" id="KW-1185">Reference proteome</keyword>